<evidence type="ECO:0000256" key="2">
    <source>
        <dbReference type="ARBA" id="ARBA00022598"/>
    </source>
</evidence>
<feature type="domain" description="AMP-dependent synthetase/ligase" evidence="3">
    <location>
        <begin position="303"/>
        <end position="692"/>
    </location>
</feature>
<dbReference type="InterPro" id="IPR042099">
    <property type="entry name" value="ANL_N_sf"/>
</dbReference>
<dbReference type="FunFam" id="3.30.300.30:FF:000008">
    <property type="entry name" value="2,3-dihydroxybenzoate-AMP ligase"/>
    <property type="match status" value="1"/>
</dbReference>
<dbReference type="Gene3D" id="3.40.50.12780">
    <property type="entry name" value="N-terminal domain of ligase-like"/>
    <property type="match status" value="1"/>
</dbReference>
<protein>
    <submittedName>
        <fullName evidence="6">AMP-binding protein</fullName>
    </submittedName>
</protein>
<comment type="caution">
    <text evidence="6">The sequence shown here is derived from an EMBL/GenBank/DDBJ whole genome shotgun (WGS) entry which is preliminary data.</text>
</comment>
<gene>
    <name evidence="6" type="ORF">IAA54_05310</name>
</gene>
<dbReference type="InterPro" id="IPR025110">
    <property type="entry name" value="AMP-bd_C"/>
</dbReference>
<dbReference type="InterPro" id="IPR036237">
    <property type="entry name" value="Xyl_isomerase-like_sf"/>
</dbReference>
<evidence type="ECO:0000259" key="5">
    <source>
        <dbReference type="Pfam" id="PF13193"/>
    </source>
</evidence>
<name>A0A9D1J138_9FIRM</name>
<comment type="similarity">
    <text evidence="1">Belongs to the ATP-dependent AMP-binding enzyme family.</text>
</comment>
<dbReference type="InterPro" id="IPR013022">
    <property type="entry name" value="Xyl_isomerase-like_TIM-brl"/>
</dbReference>
<dbReference type="GO" id="GO:0031956">
    <property type="term" value="F:medium-chain fatty acid-CoA ligase activity"/>
    <property type="evidence" value="ECO:0007669"/>
    <property type="project" value="TreeGrafter"/>
</dbReference>
<keyword evidence="2" id="KW-0436">Ligase</keyword>
<feature type="domain" description="AMP-binding enzyme C-terminal" evidence="5">
    <location>
        <begin position="743"/>
        <end position="818"/>
    </location>
</feature>
<dbReference type="Gene3D" id="3.30.300.30">
    <property type="match status" value="1"/>
</dbReference>
<dbReference type="EMBL" id="DVHF01000061">
    <property type="protein sequence ID" value="HIR57067.1"/>
    <property type="molecule type" value="Genomic_DNA"/>
</dbReference>
<dbReference type="PANTHER" id="PTHR43201">
    <property type="entry name" value="ACYL-COA SYNTHETASE"/>
    <property type="match status" value="1"/>
</dbReference>
<evidence type="ECO:0000259" key="4">
    <source>
        <dbReference type="Pfam" id="PF01261"/>
    </source>
</evidence>
<dbReference type="CDD" id="cd05917">
    <property type="entry name" value="FACL_like_2"/>
    <property type="match status" value="1"/>
</dbReference>
<reference evidence="6" key="2">
    <citation type="journal article" date="2021" name="PeerJ">
        <title>Extensive microbial diversity within the chicken gut microbiome revealed by metagenomics and culture.</title>
        <authorList>
            <person name="Gilroy R."/>
            <person name="Ravi A."/>
            <person name="Getino M."/>
            <person name="Pursley I."/>
            <person name="Horton D.L."/>
            <person name="Alikhan N.F."/>
            <person name="Baker D."/>
            <person name="Gharbi K."/>
            <person name="Hall N."/>
            <person name="Watson M."/>
            <person name="Adriaenssens E.M."/>
            <person name="Foster-Nyarko E."/>
            <person name="Jarju S."/>
            <person name="Secka A."/>
            <person name="Antonio M."/>
            <person name="Oren A."/>
            <person name="Chaudhuri R.R."/>
            <person name="La Ragione R."/>
            <person name="Hildebrand F."/>
            <person name="Pallen M.J."/>
        </authorList>
    </citation>
    <scope>NUCLEOTIDE SEQUENCE</scope>
    <source>
        <strain evidence="6">ChiSjej1B19-7085</strain>
    </source>
</reference>
<reference evidence="6" key="1">
    <citation type="submission" date="2020-10" db="EMBL/GenBank/DDBJ databases">
        <authorList>
            <person name="Gilroy R."/>
        </authorList>
    </citation>
    <scope>NUCLEOTIDE SEQUENCE</scope>
    <source>
        <strain evidence="6">ChiSjej1B19-7085</strain>
    </source>
</reference>
<dbReference type="Gene3D" id="3.20.20.150">
    <property type="entry name" value="Divalent-metal-dependent TIM barrel enzymes"/>
    <property type="match status" value="1"/>
</dbReference>
<dbReference type="PANTHER" id="PTHR43201:SF5">
    <property type="entry name" value="MEDIUM-CHAIN ACYL-COA LIGASE ACSF2, MITOCHONDRIAL"/>
    <property type="match status" value="1"/>
</dbReference>
<dbReference type="GO" id="GO:0006631">
    <property type="term" value="P:fatty acid metabolic process"/>
    <property type="evidence" value="ECO:0007669"/>
    <property type="project" value="TreeGrafter"/>
</dbReference>
<feature type="domain" description="Xylose isomerase-like TIM barrel" evidence="4">
    <location>
        <begin position="22"/>
        <end position="244"/>
    </location>
</feature>
<dbReference type="InterPro" id="IPR020845">
    <property type="entry name" value="AMP-binding_CS"/>
</dbReference>
<dbReference type="Proteomes" id="UP000886785">
    <property type="component" value="Unassembled WGS sequence"/>
</dbReference>
<dbReference type="Pfam" id="PF00501">
    <property type="entry name" value="AMP-binding"/>
    <property type="match status" value="1"/>
</dbReference>
<dbReference type="SUPFAM" id="SSF51658">
    <property type="entry name" value="Xylose isomerase-like"/>
    <property type="match status" value="1"/>
</dbReference>
<accession>A0A9D1J138</accession>
<proteinExistence type="inferred from homology"/>
<dbReference type="Pfam" id="PF01261">
    <property type="entry name" value="AP_endonuc_2"/>
    <property type="match status" value="1"/>
</dbReference>
<organism evidence="6 7">
    <name type="scientific">Candidatus Gallacutalibacter pullicola</name>
    <dbReference type="NCBI Taxonomy" id="2840830"/>
    <lineage>
        <taxon>Bacteria</taxon>
        <taxon>Bacillati</taxon>
        <taxon>Bacillota</taxon>
        <taxon>Clostridia</taxon>
        <taxon>Eubacteriales</taxon>
        <taxon>Candidatus Gallacutalibacter</taxon>
    </lineage>
</organism>
<dbReference type="FunFam" id="3.40.50.12780:FF:000003">
    <property type="entry name" value="Long-chain-fatty-acid--CoA ligase FadD"/>
    <property type="match status" value="1"/>
</dbReference>
<evidence type="ECO:0000259" key="3">
    <source>
        <dbReference type="Pfam" id="PF00501"/>
    </source>
</evidence>
<evidence type="ECO:0000313" key="7">
    <source>
        <dbReference type="Proteomes" id="UP000886785"/>
    </source>
</evidence>
<dbReference type="Pfam" id="PF13193">
    <property type="entry name" value="AMP-binding_C"/>
    <property type="match status" value="1"/>
</dbReference>
<dbReference type="InterPro" id="IPR000873">
    <property type="entry name" value="AMP-dep_synth/lig_dom"/>
</dbReference>
<sequence>MKLAFSTLACPEYSWPEIYTMAKDTGFDGIEIRGLGQEIFAVKAPPFTDAGLPETLQKLHALRLEIPCLSSNCCLRDTEKAAENREEISQYIDLAQKLGAPYIRILADLAPMPECEVDDEAVAAQLRDLAPMAEKAGVTLLVETNGVYADTARLGRLLEMVSSDAVAALWDMHHPYRFFGESPEKTIQNLGGYIRYVHVKDSVMEDGRVSYRMMGEGDLPIDAMMQALRSVCYDGYISLEWVKRWSGDLSDAGIVFPQFVHYMEKYTGRGVTRSVLFKNKAGTGQYIWEKDTLIDLTFPQVLDRMAEEFPDQPAFRFTTLDYSRTYAQFRDDVDAFARALLALGVKKGDKVAIWATNVPQWYLTFWSTVKIGAVLVTVNTAYKIHEAEYLLRQSDTHTLVMIEGFKDSPYAEIIRTLCPELADLTPGEPLHSQKLPFLRNVITVGFQQEGCLTWEEALQKGESVPLERVYQRMAMVGRHDVCNIQYTSGTTGFPKGVMLTHYNVVNNGKNIGDCMDLSTADRMMIHVPMFHCFGMVLAMTACMTHGVTMSPIPAFSPRLSLECINKEKITCFHGVPTMFIAMLEHPDFEKTDFSYMRTGIMAGSPCPVKVMQDVVDKMNMKEITIVYGQTEASPGCTQSRVDDPMEVRVNTVGRNLPGVECKIVSPETGEDLPDNVDGEFVARGYNIMKGYYKMPAATAAAIDENGWLHTGDLARRLPDGNFKITGRIKDMIIRGGENIYPKEIEDFIYHHPKVKDVQVIGVPDQQYGEEITACVILKEGETMTEDELKDYVRTHMAKHKTPRYVIFVDEFPMNAAGKILKYKMREMAVEYLHLQAANAIETA</sequence>
<evidence type="ECO:0000256" key="1">
    <source>
        <dbReference type="ARBA" id="ARBA00006432"/>
    </source>
</evidence>
<evidence type="ECO:0000313" key="6">
    <source>
        <dbReference type="EMBL" id="HIR57067.1"/>
    </source>
</evidence>
<dbReference type="AlphaFoldDB" id="A0A9D1J138"/>
<dbReference type="PROSITE" id="PS00455">
    <property type="entry name" value="AMP_BINDING"/>
    <property type="match status" value="1"/>
</dbReference>
<dbReference type="InterPro" id="IPR045851">
    <property type="entry name" value="AMP-bd_C_sf"/>
</dbReference>
<dbReference type="SUPFAM" id="SSF56801">
    <property type="entry name" value="Acetyl-CoA synthetase-like"/>
    <property type="match status" value="1"/>
</dbReference>